<dbReference type="InterPro" id="IPR016688">
    <property type="entry name" value="MscS-like_plants/fungi"/>
</dbReference>
<dbReference type="SUPFAM" id="SSF47473">
    <property type="entry name" value="EF-hand"/>
    <property type="match status" value="1"/>
</dbReference>
<organism evidence="5 6">
    <name type="scientific">Encephalitozoon hellem</name>
    <name type="common">Microsporidian parasite</name>
    <dbReference type="NCBI Taxonomy" id="27973"/>
    <lineage>
        <taxon>Eukaryota</taxon>
        <taxon>Fungi</taxon>
        <taxon>Fungi incertae sedis</taxon>
        <taxon>Microsporidia</taxon>
        <taxon>Unikaryonidae</taxon>
        <taxon>Encephalitozoon</taxon>
    </lineage>
</organism>
<evidence type="ECO:0000313" key="6">
    <source>
        <dbReference type="Proteomes" id="UP001059546"/>
    </source>
</evidence>
<keyword evidence="3" id="KW-0812">Transmembrane</keyword>
<dbReference type="Pfam" id="PF00924">
    <property type="entry name" value="MS_channel_2nd"/>
    <property type="match status" value="1"/>
</dbReference>
<dbReference type="InterPro" id="IPR006685">
    <property type="entry name" value="MscS_channel_2nd"/>
</dbReference>
<comment type="subcellular location">
    <subcellularLocation>
        <location evidence="1">Membrane</location>
        <topology evidence="1">Multi-pass membrane protein</topology>
    </subcellularLocation>
</comment>
<dbReference type="PROSITE" id="PS50222">
    <property type="entry name" value="EF_HAND_2"/>
    <property type="match status" value="1"/>
</dbReference>
<protein>
    <submittedName>
        <fullName evidence="5">Mechanosensitive ion channel protein</fullName>
    </submittedName>
</protein>
<reference evidence="5" key="1">
    <citation type="submission" date="2021-05" db="EMBL/GenBank/DDBJ databases">
        <title>Encephalitozoon hellem ATCC 50604 Complete Genome.</title>
        <authorList>
            <person name="Mascarenhas dos Santos A.C."/>
            <person name="Julian A.T."/>
            <person name="Pombert J.-F."/>
        </authorList>
    </citation>
    <scope>NUCLEOTIDE SEQUENCE</scope>
    <source>
        <strain evidence="5">ATCC 50604</strain>
    </source>
</reference>
<feature type="transmembrane region" description="Helical" evidence="3">
    <location>
        <begin position="36"/>
        <end position="59"/>
    </location>
</feature>
<evidence type="ECO:0000256" key="3">
    <source>
        <dbReference type="SAM" id="Phobius"/>
    </source>
</evidence>
<dbReference type="AlphaFoldDB" id="A0A9Q9C7W6"/>
<name>A0A9Q9C7W6_ENCHE</name>
<sequence length="549" mass="62127">MEKEDFRWFEGDGETDAEEFTPAPARSSSLNYMIDAIGGIFYSVFVISLVARLVTYVFGLSPHVLTLDINLVLLSTIVISLLFILLSVARETITFMGLTLGIVENSDSYAKLQRLVTVSAWFGTSMYWMNYVKMSYGYDFDIARKVFASGMITSMTYSVITVAMGYFGSFFLEKTLKTKMNDVEETERIVYAMKNYRYDVSESVSSRTPECSCKDIFCFRASASIRNREIRKESGEEGAHLFVGGLVINPPQIHGIIDAKTLARDVFTKASNGKDFLSFSDFSSIFPTPQDASNAFSFFDSNNDRTISKKTFHDTIMHFYMERVNLEKSIARTEDFIGVVTNTLNTVVAVVLCFTYLIIFGIPPKELLTLTLSGSLAFSFVASKIIPDMYRNFMMLTIHPFDVGDDVIIDGTDYRVYEFGLTSTSLIGENGGKIKFLNSDLWKKKLINMTRAPEKIITFNFDLNPDIKVEDFGRFKGMIREFIKKRPFDYDGSFSIQAKTESFASINVLSCTMVLKCKNYKNKSKKFVLRVEMTAFLRSLITSMNIGAK</sequence>
<feature type="transmembrane region" description="Helical" evidence="3">
    <location>
        <begin position="336"/>
        <end position="361"/>
    </location>
</feature>
<dbReference type="GO" id="GO:0008381">
    <property type="term" value="F:mechanosensitive monoatomic ion channel activity"/>
    <property type="evidence" value="ECO:0007669"/>
    <property type="project" value="TreeGrafter"/>
</dbReference>
<evidence type="ECO:0000256" key="2">
    <source>
        <dbReference type="ARBA" id="ARBA00008017"/>
    </source>
</evidence>
<dbReference type="GO" id="GO:0005886">
    <property type="term" value="C:plasma membrane"/>
    <property type="evidence" value="ECO:0007669"/>
    <property type="project" value="TreeGrafter"/>
</dbReference>
<keyword evidence="3" id="KW-0472">Membrane</keyword>
<feature type="domain" description="EF-hand" evidence="4">
    <location>
        <begin position="287"/>
        <end position="322"/>
    </location>
</feature>
<evidence type="ECO:0000313" key="5">
    <source>
        <dbReference type="EMBL" id="UTX44217.1"/>
    </source>
</evidence>
<evidence type="ECO:0000256" key="1">
    <source>
        <dbReference type="ARBA" id="ARBA00004141"/>
    </source>
</evidence>
<comment type="similarity">
    <text evidence="2">Belongs to the MscS (TC 1.A.23) family.</text>
</comment>
<accession>A0A9Q9C7W6</accession>
<dbReference type="Proteomes" id="UP001059546">
    <property type="component" value="Chromosome X"/>
</dbReference>
<proteinExistence type="inferred from homology"/>
<feature type="transmembrane region" description="Helical" evidence="3">
    <location>
        <begin position="115"/>
        <end position="131"/>
    </location>
</feature>
<feature type="transmembrane region" description="Helical" evidence="3">
    <location>
        <begin position="71"/>
        <end position="89"/>
    </location>
</feature>
<dbReference type="PANTHER" id="PTHR31618">
    <property type="entry name" value="MECHANOSENSITIVE ION CHANNEL PROTEIN 5"/>
    <property type="match status" value="1"/>
</dbReference>
<feature type="transmembrane region" description="Helical" evidence="3">
    <location>
        <begin position="151"/>
        <end position="172"/>
    </location>
</feature>
<gene>
    <name evidence="5" type="ORF">GPU96_10g20090</name>
</gene>
<dbReference type="GO" id="GO:0005509">
    <property type="term" value="F:calcium ion binding"/>
    <property type="evidence" value="ECO:0007669"/>
    <property type="project" value="InterPro"/>
</dbReference>
<dbReference type="InterPro" id="IPR011992">
    <property type="entry name" value="EF-hand-dom_pair"/>
</dbReference>
<dbReference type="EMBL" id="CP075156">
    <property type="protein sequence ID" value="UTX44217.1"/>
    <property type="molecule type" value="Genomic_DNA"/>
</dbReference>
<dbReference type="InterPro" id="IPR002048">
    <property type="entry name" value="EF_hand_dom"/>
</dbReference>
<dbReference type="InterPro" id="IPR010920">
    <property type="entry name" value="LSM_dom_sf"/>
</dbReference>
<dbReference type="GO" id="GO:0006820">
    <property type="term" value="P:monoatomic anion transport"/>
    <property type="evidence" value="ECO:0007669"/>
    <property type="project" value="TreeGrafter"/>
</dbReference>
<evidence type="ECO:0000259" key="4">
    <source>
        <dbReference type="PROSITE" id="PS50222"/>
    </source>
</evidence>
<dbReference type="SUPFAM" id="SSF50182">
    <property type="entry name" value="Sm-like ribonucleoproteins"/>
    <property type="match status" value="1"/>
</dbReference>
<dbReference type="PANTHER" id="PTHR31618:SF1">
    <property type="entry name" value="EF-HAND DOMAIN-CONTAINING PROTEIN"/>
    <property type="match status" value="1"/>
</dbReference>
<keyword evidence="3" id="KW-1133">Transmembrane helix</keyword>